<dbReference type="Pfam" id="PF08766">
    <property type="entry name" value="DEK_C"/>
    <property type="match status" value="1"/>
</dbReference>
<proteinExistence type="predicted"/>
<name>A0A9N9NRL8_9GLOM</name>
<protein>
    <submittedName>
        <fullName evidence="2">11840_t:CDS:1</fullName>
    </submittedName>
</protein>
<dbReference type="PROSITE" id="PS51998">
    <property type="entry name" value="DEK_C"/>
    <property type="match status" value="1"/>
</dbReference>
<dbReference type="Proteomes" id="UP000789570">
    <property type="component" value="Unassembled WGS sequence"/>
</dbReference>
<dbReference type="OrthoDB" id="552755at2759"/>
<sequence>MKISKKKLVESCKTIISSADLDIITEKIVRRQVEDKLGLENKILDNEPWKGYIKEIVNKT</sequence>
<evidence type="ECO:0000313" key="2">
    <source>
        <dbReference type="EMBL" id="CAG8751387.1"/>
    </source>
</evidence>
<evidence type="ECO:0000259" key="1">
    <source>
        <dbReference type="PROSITE" id="PS51998"/>
    </source>
</evidence>
<comment type="caution">
    <text evidence="2">The sequence shown here is derived from an EMBL/GenBank/DDBJ whole genome shotgun (WGS) entry which is preliminary data.</text>
</comment>
<dbReference type="EMBL" id="CAJVPQ010018563">
    <property type="protein sequence ID" value="CAG8751387.1"/>
    <property type="molecule type" value="Genomic_DNA"/>
</dbReference>
<reference evidence="2" key="1">
    <citation type="submission" date="2021-06" db="EMBL/GenBank/DDBJ databases">
        <authorList>
            <person name="Kallberg Y."/>
            <person name="Tangrot J."/>
            <person name="Rosling A."/>
        </authorList>
    </citation>
    <scope>NUCLEOTIDE SEQUENCE</scope>
    <source>
        <strain evidence="2">UK204</strain>
    </source>
</reference>
<keyword evidence="3" id="KW-1185">Reference proteome</keyword>
<feature type="non-terminal residue" evidence="2">
    <location>
        <position position="1"/>
    </location>
</feature>
<dbReference type="InterPro" id="IPR014876">
    <property type="entry name" value="DEK_C"/>
</dbReference>
<accession>A0A9N9NRL8</accession>
<evidence type="ECO:0000313" key="3">
    <source>
        <dbReference type="Proteomes" id="UP000789570"/>
    </source>
</evidence>
<organism evidence="2 3">
    <name type="scientific">Funneliformis caledonium</name>
    <dbReference type="NCBI Taxonomy" id="1117310"/>
    <lineage>
        <taxon>Eukaryota</taxon>
        <taxon>Fungi</taxon>
        <taxon>Fungi incertae sedis</taxon>
        <taxon>Mucoromycota</taxon>
        <taxon>Glomeromycotina</taxon>
        <taxon>Glomeromycetes</taxon>
        <taxon>Glomerales</taxon>
        <taxon>Glomeraceae</taxon>
        <taxon>Funneliformis</taxon>
    </lineage>
</organism>
<dbReference type="AlphaFoldDB" id="A0A9N9NRL8"/>
<feature type="domain" description="DEK-C" evidence="1">
    <location>
        <begin position="2"/>
        <end position="60"/>
    </location>
</feature>
<dbReference type="SUPFAM" id="SSF109715">
    <property type="entry name" value="DEK C-terminal domain"/>
    <property type="match status" value="1"/>
</dbReference>
<gene>
    <name evidence="2" type="ORF">FCALED_LOCUS16337</name>
</gene>